<evidence type="ECO:0000256" key="1">
    <source>
        <dbReference type="ARBA" id="ARBA00008842"/>
    </source>
</evidence>
<dbReference type="SUPFAM" id="SSF101576">
    <property type="entry name" value="Supernatant protein factor (SPF), C-terminal domain"/>
    <property type="match status" value="1"/>
</dbReference>
<comment type="caution">
    <text evidence="9">The sequence shown here is derived from an EMBL/GenBank/DDBJ whole genome shotgun (WGS) entry which is preliminary data.</text>
</comment>
<evidence type="ECO:0000256" key="6">
    <source>
        <dbReference type="SAM" id="Coils"/>
    </source>
</evidence>
<dbReference type="GO" id="GO:0017168">
    <property type="term" value="F:5-oxoprolinase (ATP-hydrolyzing) activity"/>
    <property type="evidence" value="ECO:0007669"/>
    <property type="project" value="TreeGrafter"/>
</dbReference>
<dbReference type="GO" id="GO:0006749">
    <property type="term" value="P:glutathione metabolic process"/>
    <property type="evidence" value="ECO:0007669"/>
    <property type="project" value="TreeGrafter"/>
</dbReference>
<feature type="coiled-coil region" evidence="6">
    <location>
        <begin position="909"/>
        <end position="936"/>
    </location>
</feature>
<dbReference type="Pfam" id="PF05378">
    <property type="entry name" value="Hydant_A_N"/>
    <property type="match status" value="1"/>
</dbReference>
<dbReference type="Gene3D" id="2.30.29.30">
    <property type="entry name" value="Pleckstrin-homology domain (PH domain)/Phosphotyrosine-binding domain (PTB)"/>
    <property type="match status" value="1"/>
</dbReference>
<dbReference type="Proteomes" id="UP001303115">
    <property type="component" value="Unassembled WGS sequence"/>
</dbReference>
<comment type="similarity">
    <text evidence="1">Belongs to the OSBP family.</text>
</comment>
<evidence type="ECO:0000256" key="3">
    <source>
        <dbReference type="ARBA" id="ARBA00022448"/>
    </source>
</evidence>
<feature type="region of interest" description="Disordered" evidence="7">
    <location>
        <begin position="149"/>
        <end position="197"/>
    </location>
</feature>
<keyword evidence="3" id="KW-0813">Transport</keyword>
<dbReference type="InterPro" id="IPR001849">
    <property type="entry name" value="PH_domain"/>
</dbReference>
<dbReference type="Pfam" id="PF02538">
    <property type="entry name" value="Hydantoinase_B"/>
    <property type="match status" value="1"/>
</dbReference>
<dbReference type="GO" id="GO:0008289">
    <property type="term" value="F:lipid binding"/>
    <property type="evidence" value="ECO:0007669"/>
    <property type="project" value="UniProtKB-KW"/>
</dbReference>
<dbReference type="InterPro" id="IPR011993">
    <property type="entry name" value="PH-like_dom_sf"/>
</dbReference>
<evidence type="ECO:0000256" key="2">
    <source>
        <dbReference type="ARBA" id="ARBA00010403"/>
    </source>
</evidence>
<dbReference type="Gene3D" id="2.60.120.680">
    <property type="entry name" value="GOLD domain"/>
    <property type="match status" value="1"/>
</dbReference>
<sequence length="2326" mass="253261">MAGIEQLEIHSKAYIVRWVKVDAGHTISWSVQPHKKSINFAIVKHPGTGATNLTSQPDDFGGLEQHTDGVVESKSSLFAKRDVSTAQDQLAKKGFIPIKWHGKCEADKVSVGTYDVTQGGMFGLVFDNTFSKQTSKTATFVLLTYPTGAPPQTARHLPNRQAGPAASTSRSSLGRSTNSPRLGAVTSESVDSLHSHGAQRGRALSTLSAAGRSDGGVSSTYHVGVLLKRRRKKGQGYARRFFSLDYTTCTLSYYHNRNSSALRGAIPLSLAAIAADERRREITIDSGAEVWHLKASNAKEFTDWARALERASKISRGLESAVNEQEPAPETQGEAPPPALAARHAQQEEDRDWQHVEALVSRIVGTRDALRRLVKDLAAEKRPSSNHGAYLSPNTPTVPEDSDGYFASQADKRSFWKRKTSGSSSPLTPQSFQTAAGASLAVPTPATAALVPNGSKSPGALQEDRDTHDHCAALLKDLDSVVVEFSGLLNTSKRRRIPPQAAAAPRRSIESTTSTVEEFFDAEAGDLDKSQNQVMLINHQSEEDTAASDAEEVSIHESSSVSSVEDEEVAHTGDGVGSLFPTKPKSLSPLPITDVVPRRKTIPPAKVAPPSLIAFVRKNVGKDLSTISMPVSANEPVSLLQRMAEQLEYAQLLDAAAQQSQPAQRLLRVAAFAISQFSNGRAKERAIRKPFNPLLGETFELVRSEADVPGGFRLLVEKVSHRPVRLAMQADSAQWSFAQSPAPTQKFWGKSAELTTEGRVRVSLRLPDGADEHYSWNTATVFLRNVVMGEKYVEPVGTMHVCNDSTGAKAAVEFRSKGVFGGRGEEVQVEVLGPDGKQTGVSMNGTWTGALKAVPGGQVVWKAGSLVENPANTYGLTTFAAGLNEITPVEKGKLPPTDCRLRPDQRLAEQGQLDEAEDWKVKLEEAQRQRRRVTEENGDEYRPRWFVKAATGPDGEEVWRLKGGKDGYWEERAKGRSRPRLGSSSVFRGIRIAIDRGGTFTDCVGNHNGQDVVIKLLSEDPANYSDAPLEGIRRIMSHFLDHEIPRGRALDTSRIDSIRMGTTVATNALLERKGEAIALVVTKGFGDCLVIGNQSRPRIFDLDIRKPEVLYSSVVEVEERVTLEDYAEDPERTVTKVDVKVGSAEAEGAEVVMGLSGEAVRVLRRPDCGAVREQLQRVFDSGIRSVAVCLMHAYTFPDHEALVGEVAREIGFQHISLSHELMPMIKLVPRATSVCADAYLTPAIKRYISGFQQGFEGGLGTKSVGREKGGKGARCEFMQSDGGLVDVDRFTGLRAILSGPAGGVVGYAITSYDENTKIPVIGFDMGGTSTDVSRYGEGRYDHTFETTTAGVTIQSPQLDINTVAAGGGSMLFFRNGLFVVGPESAGAHPGPACYRKGGPATVTDANLFLGRLLPDFFPKIFGKNEDEGLDPEASRKVLQELADQIHKETGKKMDVDEVAYGFLTVANEAMTRPIRSITEAKGHDTSKHRLATFGGAGGQHAVAIAESLGIKQILIHRYSSVLSAYGMALADVVDERQEPDSAVWTNESDVVDQLKSKMEGLKDKSRQALRDQGFEDNEIVFEEYLNMRYRGTESALMIIKPTEGEREWDFGTAFVEHHRYEFGFTLDDRDIIVDDVRVRGIGKSFRYDEKSVDEQLKAVTRTDVSTAEKHSEAKVYFEGGWVDSPIYKLGDLSVGEVVKGPAMLADGTQTIVVTPNATALVLETHVVVDLPESEKDRYSKTSEEREVDPIMLSIFGHRFMAIAEQMGRALQKTSVSTNVKERLDFSCAIFDENGGLVANAPHLPVHLGSMSTCVRRQAEIWKGKLKKGDVVISNHPSYGGTHLPDAGDKILFYAASRAHHADIGGITAGSMPPHSRELHQEGAAIKSEKLVSEGKFNEERVIELFYNEPAKQPGCSGTRCLADNINDLRAQVSANQKGISLIEGLIAEYGEDTVQFYMVAIQNNAELQVRNLLRTVHERFQGKDLSAEDFMDDGSPIRLKITIDPAAGEAVFDFAGTGPEVYANINAPEAISYSAIIYTLRCMISEDIPLNQGCLKPIMVRIPPKSLLSPSDNAAVVGGNVLTSQRVTDVIFRAFEACAASQGDCNNLTFGFGGNVTGQDAVKGFGYYETIAGGSGAGPTWEGTDGVHVHMTNTRITDAEVFERRYPILLREFSIRKGSGGRGQHRGGDGVVRDIEFRIPLQVSILSERRVYRPYGMAGGEPAQCGLNLWVRRVKKASWESSLRRLQSGDSQHEEEEAAEYEERFINLGAKNSAPMQAGDRIIVCTPGGGGWGKAGEEKALGQKADPMQSWKKGSHAAREETALQA</sequence>
<dbReference type="PROSITE" id="PS50003">
    <property type="entry name" value="PH_DOMAIN"/>
    <property type="match status" value="1"/>
</dbReference>
<evidence type="ECO:0000256" key="4">
    <source>
        <dbReference type="ARBA" id="ARBA00023055"/>
    </source>
</evidence>
<dbReference type="Pfam" id="PF01968">
    <property type="entry name" value="Hydantoinase_A"/>
    <property type="match status" value="1"/>
</dbReference>
<accession>A0AAN6PFU2</accession>
<dbReference type="PANTHER" id="PTHR11365">
    <property type="entry name" value="5-OXOPROLINASE RELATED"/>
    <property type="match status" value="1"/>
</dbReference>
<dbReference type="EMBL" id="MU854429">
    <property type="protein sequence ID" value="KAK4038446.1"/>
    <property type="molecule type" value="Genomic_DNA"/>
</dbReference>
<dbReference type="InterPro" id="IPR000648">
    <property type="entry name" value="Oxysterol-bd"/>
</dbReference>
<dbReference type="InterPro" id="IPR008040">
    <property type="entry name" value="Hydant_A_N"/>
</dbReference>
<name>A0AAN6PFU2_9PEZI</name>
<dbReference type="FunFam" id="2.40.160.120:FF:000001">
    <property type="entry name" value="Oxysterol-binding protein"/>
    <property type="match status" value="1"/>
</dbReference>
<dbReference type="SUPFAM" id="SSF50729">
    <property type="entry name" value="PH domain-like"/>
    <property type="match status" value="1"/>
</dbReference>
<dbReference type="GO" id="GO:0005829">
    <property type="term" value="C:cytosol"/>
    <property type="evidence" value="ECO:0007669"/>
    <property type="project" value="TreeGrafter"/>
</dbReference>
<organism evidence="9 10">
    <name type="scientific">Parachaetomium inaequale</name>
    <dbReference type="NCBI Taxonomy" id="2588326"/>
    <lineage>
        <taxon>Eukaryota</taxon>
        <taxon>Fungi</taxon>
        <taxon>Dikarya</taxon>
        <taxon>Ascomycota</taxon>
        <taxon>Pezizomycotina</taxon>
        <taxon>Sordariomycetes</taxon>
        <taxon>Sordariomycetidae</taxon>
        <taxon>Sordariales</taxon>
        <taxon>Chaetomiaceae</taxon>
        <taxon>Parachaetomium</taxon>
    </lineage>
</organism>
<feature type="region of interest" description="Disordered" evidence="7">
    <location>
        <begin position="2293"/>
        <end position="2326"/>
    </location>
</feature>
<dbReference type="GO" id="GO:0120009">
    <property type="term" value="P:intermembrane lipid transfer"/>
    <property type="evidence" value="ECO:0007669"/>
    <property type="project" value="UniProtKB-ARBA"/>
</dbReference>
<feature type="region of interest" description="Disordered" evidence="7">
    <location>
        <begin position="381"/>
        <end position="405"/>
    </location>
</feature>
<feature type="compositionally biased region" description="Basic and acidic residues" evidence="7">
    <location>
        <begin position="2317"/>
        <end position="2326"/>
    </location>
</feature>
<dbReference type="Pfam" id="PF15409">
    <property type="entry name" value="PH_8"/>
    <property type="match status" value="1"/>
</dbReference>
<protein>
    <submittedName>
        <fullName evidence="9">Oxysterol binding protein</fullName>
    </submittedName>
</protein>
<dbReference type="SUPFAM" id="SSF144000">
    <property type="entry name" value="Oxysterol-binding protein-like"/>
    <property type="match status" value="1"/>
</dbReference>
<keyword evidence="5" id="KW-0446">Lipid-binding</keyword>
<keyword evidence="10" id="KW-1185">Reference proteome</keyword>
<evidence type="ECO:0000256" key="7">
    <source>
        <dbReference type="SAM" id="MobiDB-lite"/>
    </source>
</evidence>
<evidence type="ECO:0000313" key="9">
    <source>
        <dbReference type="EMBL" id="KAK4038446.1"/>
    </source>
</evidence>
<evidence type="ECO:0000313" key="10">
    <source>
        <dbReference type="Proteomes" id="UP001303115"/>
    </source>
</evidence>
<evidence type="ECO:0000256" key="5">
    <source>
        <dbReference type="ARBA" id="ARBA00023121"/>
    </source>
</evidence>
<gene>
    <name evidence="9" type="ORF">C8A01DRAFT_47959</name>
</gene>
<comment type="similarity">
    <text evidence="2">Belongs to the oxoprolinase family.</text>
</comment>
<dbReference type="Pfam" id="PF01237">
    <property type="entry name" value="Oxysterol_BP"/>
    <property type="match status" value="1"/>
</dbReference>
<proteinExistence type="inferred from homology"/>
<evidence type="ECO:0000259" key="8">
    <source>
        <dbReference type="PROSITE" id="PS50003"/>
    </source>
</evidence>
<dbReference type="Gene3D" id="2.40.160.120">
    <property type="match status" value="1"/>
</dbReference>
<dbReference type="InterPro" id="IPR002821">
    <property type="entry name" value="Hydantoinase_A"/>
</dbReference>
<dbReference type="InterPro" id="IPR036598">
    <property type="entry name" value="GOLD_dom_sf"/>
</dbReference>
<feature type="region of interest" description="Disordered" evidence="7">
    <location>
        <begin position="542"/>
        <end position="583"/>
    </location>
</feature>
<dbReference type="InterPro" id="IPR049517">
    <property type="entry name" value="ACX-like_C"/>
</dbReference>
<feature type="region of interest" description="Disordered" evidence="7">
    <location>
        <begin position="318"/>
        <end position="352"/>
    </location>
</feature>
<dbReference type="InterPro" id="IPR037239">
    <property type="entry name" value="OSBP_sf"/>
</dbReference>
<dbReference type="InterPro" id="IPR041680">
    <property type="entry name" value="PH_8"/>
</dbReference>
<feature type="compositionally biased region" description="Polar residues" evidence="7">
    <location>
        <begin position="166"/>
        <end position="192"/>
    </location>
</feature>
<dbReference type="InterPro" id="IPR003692">
    <property type="entry name" value="Hydantoinase_B"/>
</dbReference>
<dbReference type="Gene3D" id="3.30.70.3490">
    <property type="match status" value="1"/>
</dbReference>
<feature type="compositionally biased region" description="Acidic residues" evidence="7">
    <location>
        <begin position="543"/>
        <end position="552"/>
    </location>
</feature>
<keyword evidence="6" id="KW-0175">Coiled coil</keyword>
<dbReference type="FunFam" id="2.30.29.30:FF:000369">
    <property type="entry name" value="Oxysterol binding protein"/>
    <property type="match status" value="1"/>
</dbReference>
<dbReference type="Pfam" id="PF19278">
    <property type="entry name" value="Hydant_A_C"/>
    <property type="match status" value="1"/>
</dbReference>
<dbReference type="SMART" id="SM00233">
    <property type="entry name" value="PH"/>
    <property type="match status" value="1"/>
</dbReference>
<keyword evidence="4" id="KW-0445">Lipid transport</keyword>
<dbReference type="InterPro" id="IPR045079">
    <property type="entry name" value="Oxoprolinase-like"/>
</dbReference>
<feature type="domain" description="PH" evidence="8">
    <location>
        <begin position="219"/>
        <end position="313"/>
    </location>
</feature>
<dbReference type="PANTHER" id="PTHR11365:SF2">
    <property type="entry name" value="5-OXOPROLINASE"/>
    <property type="match status" value="1"/>
</dbReference>
<reference evidence="10" key="1">
    <citation type="journal article" date="2023" name="Mol. Phylogenet. Evol.">
        <title>Genome-scale phylogeny and comparative genomics of the fungal order Sordariales.</title>
        <authorList>
            <person name="Hensen N."/>
            <person name="Bonometti L."/>
            <person name="Westerberg I."/>
            <person name="Brannstrom I.O."/>
            <person name="Guillou S."/>
            <person name="Cros-Aarteil S."/>
            <person name="Calhoun S."/>
            <person name="Haridas S."/>
            <person name="Kuo A."/>
            <person name="Mondo S."/>
            <person name="Pangilinan J."/>
            <person name="Riley R."/>
            <person name="LaButti K."/>
            <person name="Andreopoulos B."/>
            <person name="Lipzen A."/>
            <person name="Chen C."/>
            <person name="Yan M."/>
            <person name="Daum C."/>
            <person name="Ng V."/>
            <person name="Clum A."/>
            <person name="Steindorff A."/>
            <person name="Ohm R.A."/>
            <person name="Martin F."/>
            <person name="Silar P."/>
            <person name="Natvig D.O."/>
            <person name="Lalanne C."/>
            <person name="Gautier V."/>
            <person name="Ament-Velasquez S.L."/>
            <person name="Kruys A."/>
            <person name="Hutchinson M.I."/>
            <person name="Powell A.J."/>
            <person name="Barry K."/>
            <person name="Miller A.N."/>
            <person name="Grigoriev I.V."/>
            <person name="Debuchy R."/>
            <person name="Gladieux P."/>
            <person name="Hiltunen Thoren M."/>
            <person name="Johannesson H."/>
        </authorList>
    </citation>
    <scope>NUCLEOTIDE SEQUENCE [LARGE SCALE GENOMIC DNA]</scope>
    <source>
        <strain evidence="10">CBS 284.82</strain>
    </source>
</reference>
<dbReference type="CDD" id="cd13289">
    <property type="entry name" value="PH_Osh3p_yeast"/>
    <property type="match status" value="1"/>
</dbReference>